<protein>
    <submittedName>
        <fullName evidence="1">Uncharacterized protein</fullName>
    </submittedName>
</protein>
<proteinExistence type="predicted"/>
<dbReference type="EMBL" id="NEXX01000001">
    <property type="protein sequence ID" value="OUY08288.1"/>
    <property type="molecule type" value="Genomic_DNA"/>
</dbReference>
<evidence type="ECO:0000313" key="1">
    <source>
        <dbReference type="EMBL" id="OUY08288.1"/>
    </source>
</evidence>
<dbReference type="RefSeq" id="WP_087618929.1">
    <property type="nucleotide sequence ID" value="NZ_NEXX01000001.1"/>
</dbReference>
<evidence type="ECO:0000313" key="2">
    <source>
        <dbReference type="Proteomes" id="UP000196536"/>
    </source>
</evidence>
<sequence length="150" mass="16655">MINYSPNSIPRKKESARAVSPWTASTAIGAVGGKFSGAIQKAPIRFAPSQFISPTEAARANRSVDWNYFLNNSNKFIGIGNVGGAVISSDPLGMNSMNFQLNQQLLQNQYDKYAYRLPIVHQLPPIVVTAETNISREFQNNVNQYMNSWK</sequence>
<name>A0A1Z9Z1C5_9GAMM</name>
<accession>A0A1Z9Z1C5</accession>
<comment type="caution">
    <text evidence="1">The sequence shown here is derived from an EMBL/GenBank/DDBJ whole genome shotgun (WGS) entry which is preliminary data.</text>
</comment>
<reference evidence="1 2" key="1">
    <citation type="submission" date="2017-05" db="EMBL/GenBank/DDBJ databases">
        <title>Acinetobacter populi ANC 5415 (= PBJ7), whole genome shotgun sequencing project.</title>
        <authorList>
            <person name="Nemec A."/>
            <person name="Radolfova-Krizova L."/>
        </authorList>
    </citation>
    <scope>NUCLEOTIDE SEQUENCE [LARGE SCALE GENOMIC DNA]</scope>
    <source>
        <strain evidence="1 2">PBJ7</strain>
    </source>
</reference>
<dbReference type="AlphaFoldDB" id="A0A1Z9Z1C5"/>
<organism evidence="1 2">
    <name type="scientific">Acinetobacter populi</name>
    <dbReference type="NCBI Taxonomy" id="1582270"/>
    <lineage>
        <taxon>Bacteria</taxon>
        <taxon>Pseudomonadati</taxon>
        <taxon>Pseudomonadota</taxon>
        <taxon>Gammaproteobacteria</taxon>
        <taxon>Moraxellales</taxon>
        <taxon>Moraxellaceae</taxon>
        <taxon>Acinetobacter</taxon>
    </lineage>
</organism>
<gene>
    <name evidence="1" type="ORF">CAP51_01310</name>
</gene>
<keyword evidence="2" id="KW-1185">Reference proteome</keyword>
<dbReference type="Proteomes" id="UP000196536">
    <property type="component" value="Unassembled WGS sequence"/>
</dbReference>